<keyword evidence="3" id="KW-1185">Reference proteome</keyword>
<feature type="region of interest" description="Disordered" evidence="1">
    <location>
        <begin position="64"/>
        <end position="86"/>
    </location>
</feature>
<feature type="compositionally biased region" description="Low complexity" evidence="1">
    <location>
        <begin position="1"/>
        <end position="31"/>
    </location>
</feature>
<accession>A0A5C3NJZ6</accession>
<evidence type="ECO:0000313" key="2">
    <source>
        <dbReference type="EMBL" id="TFK57550.1"/>
    </source>
</evidence>
<sequence>MPSLNLSRMSLSSKSSKSSSSASSSISTTSDKSSEYDILLPPSYSQISLTPSQAGAPKTEYAEMLEDDNMSWGKASKSSKKTKSRS</sequence>
<feature type="region of interest" description="Disordered" evidence="1">
    <location>
        <begin position="1"/>
        <end position="37"/>
    </location>
</feature>
<name>A0A5C3NJZ6_9AGAM</name>
<dbReference type="OrthoDB" id="10483556at2759"/>
<reference evidence="2 3" key="1">
    <citation type="journal article" date="2019" name="Nat. Ecol. Evol.">
        <title>Megaphylogeny resolves global patterns of mushroom evolution.</title>
        <authorList>
            <person name="Varga T."/>
            <person name="Krizsan K."/>
            <person name="Foldi C."/>
            <person name="Dima B."/>
            <person name="Sanchez-Garcia M."/>
            <person name="Sanchez-Ramirez S."/>
            <person name="Szollosi G.J."/>
            <person name="Szarkandi J.G."/>
            <person name="Papp V."/>
            <person name="Albert L."/>
            <person name="Andreopoulos W."/>
            <person name="Angelini C."/>
            <person name="Antonin V."/>
            <person name="Barry K.W."/>
            <person name="Bougher N.L."/>
            <person name="Buchanan P."/>
            <person name="Buyck B."/>
            <person name="Bense V."/>
            <person name="Catcheside P."/>
            <person name="Chovatia M."/>
            <person name="Cooper J."/>
            <person name="Damon W."/>
            <person name="Desjardin D."/>
            <person name="Finy P."/>
            <person name="Geml J."/>
            <person name="Haridas S."/>
            <person name="Hughes K."/>
            <person name="Justo A."/>
            <person name="Karasinski D."/>
            <person name="Kautmanova I."/>
            <person name="Kiss B."/>
            <person name="Kocsube S."/>
            <person name="Kotiranta H."/>
            <person name="LaButti K.M."/>
            <person name="Lechner B.E."/>
            <person name="Liimatainen K."/>
            <person name="Lipzen A."/>
            <person name="Lukacs Z."/>
            <person name="Mihaltcheva S."/>
            <person name="Morgado L.N."/>
            <person name="Niskanen T."/>
            <person name="Noordeloos M.E."/>
            <person name="Ohm R.A."/>
            <person name="Ortiz-Santana B."/>
            <person name="Ovrebo C."/>
            <person name="Racz N."/>
            <person name="Riley R."/>
            <person name="Savchenko A."/>
            <person name="Shiryaev A."/>
            <person name="Soop K."/>
            <person name="Spirin V."/>
            <person name="Szebenyi C."/>
            <person name="Tomsovsky M."/>
            <person name="Tulloss R.E."/>
            <person name="Uehling J."/>
            <person name="Grigoriev I.V."/>
            <person name="Vagvolgyi C."/>
            <person name="Papp T."/>
            <person name="Martin F.M."/>
            <person name="Miettinen O."/>
            <person name="Hibbett D.S."/>
            <person name="Nagy L.G."/>
        </authorList>
    </citation>
    <scope>NUCLEOTIDE SEQUENCE [LARGE SCALE GENOMIC DNA]</scope>
    <source>
        <strain evidence="2 3">OMC1185</strain>
    </source>
</reference>
<gene>
    <name evidence="2" type="ORF">OE88DRAFT_1730893</name>
</gene>
<protein>
    <submittedName>
        <fullName evidence="2">Uncharacterized protein</fullName>
    </submittedName>
</protein>
<evidence type="ECO:0000256" key="1">
    <source>
        <dbReference type="SAM" id="MobiDB-lite"/>
    </source>
</evidence>
<feature type="compositionally biased region" description="Basic residues" evidence="1">
    <location>
        <begin position="77"/>
        <end position="86"/>
    </location>
</feature>
<dbReference type="AlphaFoldDB" id="A0A5C3NJZ6"/>
<evidence type="ECO:0000313" key="3">
    <source>
        <dbReference type="Proteomes" id="UP000305948"/>
    </source>
</evidence>
<dbReference type="EMBL" id="ML213503">
    <property type="protein sequence ID" value="TFK57550.1"/>
    <property type="molecule type" value="Genomic_DNA"/>
</dbReference>
<dbReference type="Proteomes" id="UP000305948">
    <property type="component" value="Unassembled WGS sequence"/>
</dbReference>
<organism evidence="2 3">
    <name type="scientific">Heliocybe sulcata</name>
    <dbReference type="NCBI Taxonomy" id="5364"/>
    <lineage>
        <taxon>Eukaryota</taxon>
        <taxon>Fungi</taxon>
        <taxon>Dikarya</taxon>
        <taxon>Basidiomycota</taxon>
        <taxon>Agaricomycotina</taxon>
        <taxon>Agaricomycetes</taxon>
        <taxon>Gloeophyllales</taxon>
        <taxon>Gloeophyllaceae</taxon>
        <taxon>Heliocybe</taxon>
    </lineage>
</organism>
<proteinExistence type="predicted"/>